<gene>
    <name evidence="2" type="ORF">LCGC14_1490750</name>
</gene>
<feature type="region of interest" description="Disordered" evidence="1">
    <location>
        <begin position="54"/>
        <end position="86"/>
    </location>
</feature>
<evidence type="ECO:0000256" key="1">
    <source>
        <dbReference type="SAM" id="MobiDB-lite"/>
    </source>
</evidence>
<sequence>MGTKYPFGVSPVYPPRDWTCVSCKKYHTKPHYAFAGQIDYSKQTKEEGRVKFNREGSQMDCSGNDKYDTPYKEMKDSTGNSTKKNGGHTPLFCPHCGFEEEVINIIKVKL</sequence>
<protein>
    <submittedName>
        <fullName evidence="2">Uncharacterized protein</fullName>
    </submittedName>
</protein>
<name>A0A0F9M8J7_9ZZZZ</name>
<accession>A0A0F9M8J7</accession>
<organism evidence="2">
    <name type="scientific">marine sediment metagenome</name>
    <dbReference type="NCBI Taxonomy" id="412755"/>
    <lineage>
        <taxon>unclassified sequences</taxon>
        <taxon>metagenomes</taxon>
        <taxon>ecological metagenomes</taxon>
    </lineage>
</organism>
<dbReference type="AlphaFoldDB" id="A0A0F9M8J7"/>
<proteinExistence type="predicted"/>
<comment type="caution">
    <text evidence="2">The sequence shown here is derived from an EMBL/GenBank/DDBJ whole genome shotgun (WGS) entry which is preliminary data.</text>
</comment>
<feature type="compositionally biased region" description="Basic and acidic residues" evidence="1">
    <location>
        <begin position="63"/>
        <end position="76"/>
    </location>
</feature>
<dbReference type="EMBL" id="LAZR01010715">
    <property type="protein sequence ID" value="KKM65492.1"/>
    <property type="molecule type" value="Genomic_DNA"/>
</dbReference>
<evidence type="ECO:0000313" key="2">
    <source>
        <dbReference type="EMBL" id="KKM65492.1"/>
    </source>
</evidence>
<reference evidence="2" key="1">
    <citation type="journal article" date="2015" name="Nature">
        <title>Complex archaea that bridge the gap between prokaryotes and eukaryotes.</title>
        <authorList>
            <person name="Spang A."/>
            <person name="Saw J.H."/>
            <person name="Jorgensen S.L."/>
            <person name="Zaremba-Niedzwiedzka K."/>
            <person name="Martijn J."/>
            <person name="Lind A.E."/>
            <person name="van Eijk R."/>
            <person name="Schleper C."/>
            <person name="Guy L."/>
            <person name="Ettema T.J."/>
        </authorList>
    </citation>
    <scope>NUCLEOTIDE SEQUENCE</scope>
</reference>